<evidence type="ECO:0000256" key="4">
    <source>
        <dbReference type="ARBA" id="ARBA00022989"/>
    </source>
</evidence>
<evidence type="ECO:0000256" key="3">
    <source>
        <dbReference type="ARBA" id="ARBA00022692"/>
    </source>
</evidence>
<proteinExistence type="inferred from homology"/>
<feature type="transmembrane region" description="Helical" evidence="6">
    <location>
        <begin position="12"/>
        <end position="32"/>
    </location>
</feature>
<comment type="similarity">
    <text evidence="2">Belongs to the ABC-3 integral membrane protein family.</text>
</comment>
<name>A0A0W8FCX4_9ZZZZ</name>
<feature type="transmembrane region" description="Helical" evidence="6">
    <location>
        <begin position="52"/>
        <end position="78"/>
    </location>
</feature>
<dbReference type="GO" id="GO:0010043">
    <property type="term" value="P:response to zinc ion"/>
    <property type="evidence" value="ECO:0007669"/>
    <property type="project" value="TreeGrafter"/>
</dbReference>
<dbReference type="PANTHER" id="PTHR30477">
    <property type="entry name" value="ABC-TRANSPORTER METAL-BINDING PROTEIN"/>
    <property type="match status" value="1"/>
</dbReference>
<evidence type="ECO:0000256" key="6">
    <source>
        <dbReference type="SAM" id="Phobius"/>
    </source>
</evidence>
<dbReference type="EMBL" id="LNQE01001366">
    <property type="protein sequence ID" value="KUG18732.1"/>
    <property type="molecule type" value="Genomic_DNA"/>
</dbReference>
<reference evidence="7" key="1">
    <citation type="journal article" date="2015" name="Proc. Natl. Acad. Sci. U.S.A.">
        <title>Networks of energetic and metabolic interactions define dynamics in microbial communities.</title>
        <authorList>
            <person name="Embree M."/>
            <person name="Liu J.K."/>
            <person name="Al-Bassam M.M."/>
            <person name="Zengler K."/>
        </authorList>
    </citation>
    <scope>NUCLEOTIDE SEQUENCE</scope>
</reference>
<keyword evidence="3 6" id="KW-0812">Transmembrane</keyword>
<dbReference type="InterPro" id="IPR001626">
    <property type="entry name" value="ABC_TroCD"/>
</dbReference>
<feature type="transmembrane region" description="Helical" evidence="6">
    <location>
        <begin position="198"/>
        <end position="216"/>
    </location>
</feature>
<dbReference type="Gene3D" id="1.10.3470.10">
    <property type="entry name" value="ABC transporter involved in vitamin B12 uptake, BtuC"/>
    <property type="match status" value="1"/>
</dbReference>
<feature type="transmembrane region" description="Helical" evidence="6">
    <location>
        <begin position="90"/>
        <end position="110"/>
    </location>
</feature>
<dbReference type="GO" id="GO:0055085">
    <property type="term" value="P:transmembrane transport"/>
    <property type="evidence" value="ECO:0007669"/>
    <property type="project" value="InterPro"/>
</dbReference>
<protein>
    <submittedName>
        <fullName evidence="7">Zinc abc transporter, inner membrane permease protein znub</fullName>
    </submittedName>
</protein>
<feature type="transmembrane region" description="Helical" evidence="6">
    <location>
        <begin position="223"/>
        <end position="241"/>
    </location>
</feature>
<keyword evidence="4 6" id="KW-1133">Transmembrane helix</keyword>
<comment type="subcellular location">
    <subcellularLocation>
        <location evidence="1">Membrane</location>
        <topology evidence="1">Multi-pass membrane protein</topology>
    </subcellularLocation>
</comment>
<dbReference type="SUPFAM" id="SSF81345">
    <property type="entry name" value="ABC transporter involved in vitamin B12 uptake, BtuC"/>
    <property type="match status" value="1"/>
</dbReference>
<comment type="caution">
    <text evidence="7">The sequence shown here is derived from an EMBL/GenBank/DDBJ whole genome shotgun (WGS) entry which is preliminary data.</text>
</comment>
<dbReference type="AlphaFoldDB" id="A0A0W8FCX4"/>
<dbReference type="PANTHER" id="PTHR30477:SF13">
    <property type="entry name" value="IRON TRANSPORT SYSTEM MEMBRANE PROTEIN HI_0360-RELATED"/>
    <property type="match status" value="1"/>
</dbReference>
<dbReference type="GO" id="GO:0043190">
    <property type="term" value="C:ATP-binding cassette (ABC) transporter complex"/>
    <property type="evidence" value="ECO:0007669"/>
    <property type="project" value="InterPro"/>
</dbReference>
<evidence type="ECO:0000256" key="1">
    <source>
        <dbReference type="ARBA" id="ARBA00004141"/>
    </source>
</evidence>
<gene>
    <name evidence="7" type="ORF">ASZ90_011562</name>
</gene>
<feature type="transmembrane region" description="Helical" evidence="6">
    <location>
        <begin position="247"/>
        <end position="267"/>
    </location>
</feature>
<organism evidence="7">
    <name type="scientific">hydrocarbon metagenome</name>
    <dbReference type="NCBI Taxonomy" id="938273"/>
    <lineage>
        <taxon>unclassified sequences</taxon>
        <taxon>metagenomes</taxon>
        <taxon>ecological metagenomes</taxon>
    </lineage>
</organism>
<dbReference type="Pfam" id="PF00950">
    <property type="entry name" value="ABC-3"/>
    <property type="match status" value="1"/>
</dbReference>
<accession>A0A0W8FCX4</accession>
<sequence length="276" mass="29401">MLEWLIENNVVCHALEAMIFASVACSILGVIISRMSLSSIGFTMSHAAFAGAALGMFLGANAQVMAIAFSMGVAALIGPVSEKAKMAADATLGVLFSLSMAVAIFLISYMEYMGKGLSASSLLFGDVISLYREEIYALAAICCLSILFVLAFYKEISAIMFNMKIAESAGVRVKLIYYVLLFIIALSVALSLNIVGGLLIFVLLVTPASIAGQFCFNVKSMFIVAPLVALLVSAFGVWAGFEFTLPVAPLVALLLTGVFAISVMLSFKRRINTKIH</sequence>
<keyword evidence="5 6" id="KW-0472">Membrane</keyword>
<evidence type="ECO:0000256" key="2">
    <source>
        <dbReference type="ARBA" id="ARBA00008034"/>
    </source>
</evidence>
<dbReference type="InterPro" id="IPR037294">
    <property type="entry name" value="ABC_BtuC-like"/>
</dbReference>
<evidence type="ECO:0000313" key="7">
    <source>
        <dbReference type="EMBL" id="KUG18732.1"/>
    </source>
</evidence>
<feature type="transmembrane region" description="Helical" evidence="6">
    <location>
        <begin position="135"/>
        <end position="154"/>
    </location>
</feature>
<feature type="transmembrane region" description="Helical" evidence="6">
    <location>
        <begin position="175"/>
        <end position="192"/>
    </location>
</feature>
<evidence type="ECO:0000256" key="5">
    <source>
        <dbReference type="ARBA" id="ARBA00023136"/>
    </source>
</evidence>